<gene>
    <name evidence="12" type="primary">dinB</name>
    <name evidence="14" type="ORF">D3878_15640</name>
</gene>
<evidence type="ECO:0000256" key="5">
    <source>
        <dbReference type="ARBA" id="ARBA00022705"/>
    </source>
</evidence>
<dbReference type="RefSeq" id="WP_119786333.1">
    <property type="nucleotide sequence ID" value="NZ_QYUQ01000002.1"/>
</dbReference>
<evidence type="ECO:0000256" key="9">
    <source>
        <dbReference type="ARBA" id="ARBA00022932"/>
    </source>
</evidence>
<dbReference type="SUPFAM" id="SSF56672">
    <property type="entry name" value="DNA/RNA polymerases"/>
    <property type="match status" value="1"/>
</dbReference>
<dbReference type="Gene3D" id="3.30.70.270">
    <property type="match status" value="1"/>
</dbReference>
<evidence type="ECO:0000256" key="11">
    <source>
        <dbReference type="ARBA" id="ARBA00049244"/>
    </source>
</evidence>
<dbReference type="GO" id="GO:0003887">
    <property type="term" value="F:DNA-directed DNA polymerase activity"/>
    <property type="evidence" value="ECO:0007669"/>
    <property type="project" value="UniProtKB-UniRule"/>
</dbReference>
<sequence>MISFAALPDREWPLFSHEARRIAHLDMDAFYASVELLRYPELRGQPVVIGGRSVDQPVLQPDGTRRFAKLRDYTGRGVVTTSTYEARALGVFSAMGLMKAAQLAPDAILLPVDFDAYRHYSRLFKIAVAGIAPHIEDRGIDEIYIDLSEQPEDTSSLARRIKQSVRDATGLSCSIGVAPNKLLAKICSDLEKPDGTTILSIADIPGRIWPLPVRKINGIGPKANGKLEALGIRTIEELARVKPELLQEHFGRSYAAWLLNVAQGIDDRSVVTRSEPKSISRETTFERDLHARHDRQSLSGIFTALCERIAEDLRRKGYVGRTIGVKLRYADFQIVTRDLTLPAPTAEAASIRQAAGECLRRVPLEQRFRLLGVRVSALSRPDEPHGEPDFFQTELPFAD</sequence>
<dbReference type="GO" id="GO:0009432">
    <property type="term" value="P:SOS response"/>
    <property type="evidence" value="ECO:0007669"/>
    <property type="project" value="TreeGrafter"/>
</dbReference>
<comment type="subcellular location">
    <subcellularLocation>
        <location evidence="12">Cytoplasm</location>
    </subcellularLocation>
</comment>
<dbReference type="InterPro" id="IPR022880">
    <property type="entry name" value="DNApol_IV"/>
</dbReference>
<dbReference type="GO" id="GO:0006281">
    <property type="term" value="P:DNA repair"/>
    <property type="evidence" value="ECO:0007669"/>
    <property type="project" value="UniProtKB-UniRule"/>
</dbReference>
<keyword evidence="9 12" id="KW-0239">DNA-directed DNA polymerase</keyword>
<dbReference type="Pfam" id="PF00817">
    <property type="entry name" value="IMS"/>
    <property type="match status" value="1"/>
</dbReference>
<dbReference type="Gene3D" id="3.40.1170.60">
    <property type="match status" value="1"/>
</dbReference>
<dbReference type="Pfam" id="PF21704">
    <property type="entry name" value="POLH-Rev1_HhH"/>
    <property type="match status" value="1"/>
</dbReference>
<keyword evidence="12" id="KW-0238">DNA-binding</keyword>
<dbReference type="InterPro" id="IPR050116">
    <property type="entry name" value="DNA_polymerase-Y"/>
</dbReference>
<feature type="binding site" evidence="12">
    <location>
        <position position="26"/>
    </location>
    <ligand>
        <name>Mg(2+)</name>
        <dbReference type="ChEBI" id="CHEBI:18420"/>
    </ligand>
</feature>
<proteinExistence type="inferred from homology"/>
<evidence type="ECO:0000256" key="12">
    <source>
        <dbReference type="HAMAP-Rule" id="MF_01113"/>
    </source>
</evidence>
<protein>
    <recommendedName>
        <fullName evidence="12">DNA polymerase IV</fullName>
        <shortName evidence="12">Pol IV</shortName>
        <ecNumber evidence="12">2.7.7.7</ecNumber>
    </recommendedName>
</protein>
<keyword evidence="15" id="KW-1185">Reference proteome</keyword>
<comment type="function">
    <text evidence="12">Poorly processive, error-prone DNA polymerase involved in untargeted mutagenesis. Copies undamaged DNA at stalled replication forks, which arise in vivo from mismatched or misaligned primer ends. These misaligned primers can be extended by PolIV. Exhibits no 3'-5' exonuclease (proofreading) activity. May be involved in translesional synthesis, in conjunction with the beta clamp from PolIII.</text>
</comment>
<evidence type="ECO:0000256" key="6">
    <source>
        <dbReference type="ARBA" id="ARBA00022723"/>
    </source>
</evidence>
<dbReference type="NCBIfam" id="NF002677">
    <property type="entry name" value="PRK02406.1"/>
    <property type="match status" value="1"/>
</dbReference>
<evidence type="ECO:0000256" key="8">
    <source>
        <dbReference type="ARBA" id="ARBA00022842"/>
    </source>
</evidence>
<comment type="similarity">
    <text evidence="1 12">Belongs to the DNA polymerase type-Y family.</text>
</comment>
<keyword evidence="10 12" id="KW-0234">DNA repair</keyword>
<keyword evidence="2 12" id="KW-0515">Mutator protein</keyword>
<dbReference type="GO" id="GO:0006261">
    <property type="term" value="P:DNA-templated DNA replication"/>
    <property type="evidence" value="ECO:0007669"/>
    <property type="project" value="UniProtKB-UniRule"/>
</dbReference>
<feature type="active site" evidence="12">
    <location>
        <position position="142"/>
    </location>
</feature>
<accession>A0A3A3G2X3</accession>
<dbReference type="InterPro" id="IPR043502">
    <property type="entry name" value="DNA/RNA_pol_sf"/>
</dbReference>
<dbReference type="OrthoDB" id="9808813at2"/>
<dbReference type="GO" id="GO:0005829">
    <property type="term" value="C:cytosol"/>
    <property type="evidence" value="ECO:0007669"/>
    <property type="project" value="TreeGrafter"/>
</dbReference>
<feature type="binding site" evidence="12">
    <location>
        <position position="141"/>
    </location>
    <ligand>
        <name>Mg(2+)</name>
        <dbReference type="ChEBI" id="CHEBI:18420"/>
    </ligand>
</feature>
<dbReference type="Pfam" id="PF11799">
    <property type="entry name" value="IMS_C"/>
    <property type="match status" value="1"/>
</dbReference>
<comment type="subunit">
    <text evidence="12">Monomer.</text>
</comment>
<reference evidence="15" key="1">
    <citation type="submission" date="2018-09" db="EMBL/GenBank/DDBJ databases">
        <authorList>
            <person name="Zhu H."/>
        </authorList>
    </citation>
    <scope>NUCLEOTIDE SEQUENCE [LARGE SCALE GENOMIC DNA]</scope>
    <source>
        <strain evidence="15">K1S02-23</strain>
    </source>
</reference>
<evidence type="ECO:0000256" key="4">
    <source>
        <dbReference type="ARBA" id="ARBA00022695"/>
    </source>
</evidence>
<name>A0A3A3G2X3_9BURK</name>
<dbReference type="Gene3D" id="1.10.150.20">
    <property type="entry name" value="5' to 3' exonuclease, C-terminal subdomain"/>
    <property type="match status" value="1"/>
</dbReference>
<keyword evidence="6 12" id="KW-0479">Metal-binding</keyword>
<evidence type="ECO:0000256" key="2">
    <source>
        <dbReference type="ARBA" id="ARBA00022457"/>
    </source>
</evidence>
<dbReference type="GO" id="GO:0042276">
    <property type="term" value="P:error-prone translesion synthesis"/>
    <property type="evidence" value="ECO:0007669"/>
    <property type="project" value="TreeGrafter"/>
</dbReference>
<keyword evidence="7 12" id="KW-0227">DNA damage</keyword>
<keyword evidence="3 12" id="KW-0808">Transferase</keyword>
<evidence type="ECO:0000256" key="3">
    <source>
        <dbReference type="ARBA" id="ARBA00022679"/>
    </source>
</evidence>
<evidence type="ECO:0000259" key="13">
    <source>
        <dbReference type="PROSITE" id="PS50173"/>
    </source>
</evidence>
<comment type="catalytic activity">
    <reaction evidence="11 12">
        <text>DNA(n) + a 2'-deoxyribonucleoside 5'-triphosphate = DNA(n+1) + diphosphate</text>
        <dbReference type="Rhea" id="RHEA:22508"/>
        <dbReference type="Rhea" id="RHEA-COMP:17339"/>
        <dbReference type="Rhea" id="RHEA-COMP:17340"/>
        <dbReference type="ChEBI" id="CHEBI:33019"/>
        <dbReference type="ChEBI" id="CHEBI:61560"/>
        <dbReference type="ChEBI" id="CHEBI:173112"/>
        <dbReference type="EC" id="2.7.7.7"/>
    </reaction>
</comment>
<keyword evidence="4 12" id="KW-0548">Nucleotidyltransferase</keyword>
<dbReference type="PROSITE" id="PS50173">
    <property type="entry name" value="UMUC"/>
    <property type="match status" value="1"/>
</dbReference>
<dbReference type="AlphaFoldDB" id="A0A3A3G2X3"/>
<evidence type="ECO:0000256" key="10">
    <source>
        <dbReference type="ARBA" id="ARBA00023204"/>
    </source>
</evidence>
<keyword evidence="12" id="KW-0963">Cytoplasm</keyword>
<dbReference type="EC" id="2.7.7.7" evidence="12"/>
<dbReference type="CDD" id="cd03586">
    <property type="entry name" value="PolY_Pol_IV_kappa"/>
    <property type="match status" value="1"/>
</dbReference>
<dbReference type="SUPFAM" id="SSF100879">
    <property type="entry name" value="Lesion bypass DNA polymerase (Y-family), little finger domain"/>
    <property type="match status" value="1"/>
</dbReference>
<organism evidence="14 15">
    <name type="scientific">Noviherbaspirillum sedimenti</name>
    <dbReference type="NCBI Taxonomy" id="2320865"/>
    <lineage>
        <taxon>Bacteria</taxon>
        <taxon>Pseudomonadati</taxon>
        <taxon>Pseudomonadota</taxon>
        <taxon>Betaproteobacteria</taxon>
        <taxon>Burkholderiales</taxon>
        <taxon>Oxalobacteraceae</taxon>
        <taxon>Noviherbaspirillum</taxon>
    </lineage>
</organism>
<keyword evidence="8 12" id="KW-0460">Magnesium</keyword>
<dbReference type="FunFam" id="3.30.1490.100:FF:000004">
    <property type="entry name" value="DNA polymerase IV"/>
    <property type="match status" value="1"/>
</dbReference>
<dbReference type="GO" id="GO:0003684">
    <property type="term" value="F:damaged DNA binding"/>
    <property type="evidence" value="ECO:0007669"/>
    <property type="project" value="InterPro"/>
</dbReference>
<dbReference type="Gene3D" id="3.30.1490.100">
    <property type="entry name" value="DNA polymerase, Y-family, little finger domain"/>
    <property type="match status" value="1"/>
</dbReference>
<dbReference type="InterPro" id="IPR043128">
    <property type="entry name" value="Rev_trsase/Diguanyl_cyclase"/>
</dbReference>
<dbReference type="GO" id="GO:0000287">
    <property type="term" value="F:magnesium ion binding"/>
    <property type="evidence" value="ECO:0007669"/>
    <property type="project" value="UniProtKB-UniRule"/>
</dbReference>
<evidence type="ECO:0000313" key="14">
    <source>
        <dbReference type="EMBL" id="RJG02833.1"/>
    </source>
</evidence>
<evidence type="ECO:0000256" key="1">
    <source>
        <dbReference type="ARBA" id="ARBA00010945"/>
    </source>
</evidence>
<evidence type="ECO:0000256" key="7">
    <source>
        <dbReference type="ARBA" id="ARBA00022763"/>
    </source>
</evidence>
<dbReference type="PANTHER" id="PTHR11076">
    <property type="entry name" value="DNA REPAIR POLYMERASE UMUC / TRANSFERASE FAMILY MEMBER"/>
    <property type="match status" value="1"/>
</dbReference>
<evidence type="ECO:0000313" key="15">
    <source>
        <dbReference type="Proteomes" id="UP000266327"/>
    </source>
</evidence>
<comment type="caution">
    <text evidence="14">The sequence shown here is derived from an EMBL/GenBank/DDBJ whole genome shotgun (WGS) entry which is preliminary data.</text>
</comment>
<feature type="site" description="Substrate discrimination" evidence="12">
    <location>
        <position position="31"/>
    </location>
</feature>
<keyword evidence="5 12" id="KW-0235">DNA replication</keyword>
<dbReference type="HAMAP" id="MF_01113">
    <property type="entry name" value="DNApol_IV"/>
    <property type="match status" value="1"/>
</dbReference>
<dbReference type="InterPro" id="IPR036775">
    <property type="entry name" value="DNA_pol_Y-fam_lit_finger_sf"/>
</dbReference>
<dbReference type="EMBL" id="QYUQ01000002">
    <property type="protein sequence ID" value="RJG02833.1"/>
    <property type="molecule type" value="Genomic_DNA"/>
</dbReference>
<dbReference type="PANTHER" id="PTHR11076:SF33">
    <property type="entry name" value="DNA POLYMERASE KAPPA"/>
    <property type="match status" value="1"/>
</dbReference>
<feature type="domain" description="UmuC" evidence="13">
    <location>
        <begin position="22"/>
        <end position="220"/>
    </location>
</feature>
<dbReference type="Proteomes" id="UP000266327">
    <property type="component" value="Unassembled WGS sequence"/>
</dbReference>
<comment type="cofactor">
    <cofactor evidence="12">
        <name>Mg(2+)</name>
        <dbReference type="ChEBI" id="CHEBI:18420"/>
    </cofactor>
    <text evidence="12">Binds 2 magnesium ions per subunit.</text>
</comment>
<dbReference type="InterPro" id="IPR017961">
    <property type="entry name" value="DNA_pol_Y-fam_little_finger"/>
</dbReference>
<dbReference type="InterPro" id="IPR001126">
    <property type="entry name" value="UmuC"/>
</dbReference>